<dbReference type="SUPFAM" id="SSF53335">
    <property type="entry name" value="S-adenosyl-L-methionine-dependent methyltransferases"/>
    <property type="match status" value="1"/>
</dbReference>
<dbReference type="GO" id="GO:0008168">
    <property type="term" value="F:methyltransferase activity"/>
    <property type="evidence" value="ECO:0007669"/>
    <property type="project" value="UniProtKB-KW"/>
</dbReference>
<dbReference type="GO" id="GO:0032259">
    <property type="term" value="P:methylation"/>
    <property type="evidence" value="ECO:0007669"/>
    <property type="project" value="UniProtKB-KW"/>
</dbReference>
<evidence type="ECO:0000256" key="1">
    <source>
        <dbReference type="ARBA" id="ARBA00022603"/>
    </source>
</evidence>
<dbReference type="HOGENOM" id="CLU_2934143_0_0_9"/>
<evidence type="ECO:0000256" key="3">
    <source>
        <dbReference type="ARBA" id="ARBA00022747"/>
    </source>
</evidence>
<comment type="caution">
    <text evidence="4">The sequence shown here is derived from an EMBL/GenBank/DDBJ whole genome shotgun (WGS) entry which is preliminary data.</text>
</comment>
<dbReference type="OrthoDB" id="9813719at2"/>
<evidence type="ECO:0000313" key="5">
    <source>
        <dbReference type="Proteomes" id="UP000017415"/>
    </source>
</evidence>
<dbReference type="GO" id="GO:0009307">
    <property type="term" value="P:DNA restriction-modification system"/>
    <property type="evidence" value="ECO:0007669"/>
    <property type="project" value="UniProtKB-KW"/>
</dbReference>
<organism evidence="4 5">
    <name type="scientific">Enterococcus cecorum DSM 20682 = ATCC 43198</name>
    <dbReference type="NCBI Taxonomy" id="1121864"/>
    <lineage>
        <taxon>Bacteria</taxon>
        <taxon>Bacillati</taxon>
        <taxon>Bacillota</taxon>
        <taxon>Bacilli</taxon>
        <taxon>Lactobacillales</taxon>
        <taxon>Enterococcaceae</taxon>
        <taxon>Enterococcus</taxon>
    </lineage>
</organism>
<protein>
    <submittedName>
        <fullName evidence="4">Uncharacterized protein</fullName>
    </submittedName>
</protein>
<evidence type="ECO:0000313" key="4">
    <source>
        <dbReference type="EMBL" id="ESK60700.1"/>
    </source>
</evidence>
<gene>
    <name evidence="4" type="ORF">OMO_02363</name>
</gene>
<dbReference type="Gene3D" id="3.40.50.150">
    <property type="entry name" value="Vaccinia Virus protein VP39"/>
    <property type="match status" value="1"/>
</dbReference>
<dbReference type="eggNOG" id="COG0270">
    <property type="taxonomic scope" value="Bacteria"/>
</dbReference>
<evidence type="ECO:0000256" key="2">
    <source>
        <dbReference type="ARBA" id="ARBA00022679"/>
    </source>
</evidence>
<reference evidence="4 5" key="1">
    <citation type="submission" date="2013-10" db="EMBL/GenBank/DDBJ databases">
        <title>The Genome Sequence of Enterococcus cecorum DSM 20682 (= ATCC 43198) (Illumina assembly).</title>
        <authorList>
            <consortium name="The Broad Institute Genomics Platform"/>
            <consortium name="The Broad Institute Genome Sequencing Center for Infectious Disease"/>
            <person name="Earl A."/>
            <person name="Russ C."/>
            <person name="Gilmore M."/>
            <person name="Surin D."/>
            <person name="Walker B."/>
            <person name="Young S."/>
            <person name="Zeng Q."/>
            <person name="Gargeya S."/>
            <person name="Fitzgerald M."/>
            <person name="Haas B."/>
            <person name="Abouelleil A."/>
            <person name="Allen A.W."/>
            <person name="Alvarado L."/>
            <person name="Arachchi H.M."/>
            <person name="Berlin A.M."/>
            <person name="Chapman S.B."/>
            <person name="Gainer-Dewar J."/>
            <person name="Goldberg J."/>
            <person name="Griggs A."/>
            <person name="Gujja S."/>
            <person name="Hansen M."/>
            <person name="Howarth C."/>
            <person name="Imamovic A."/>
            <person name="Ireland A."/>
            <person name="Larimer J."/>
            <person name="McCowan C."/>
            <person name="Murphy C."/>
            <person name="Pearson M."/>
            <person name="Poon T.W."/>
            <person name="Priest M."/>
            <person name="Roberts A."/>
            <person name="Saif S."/>
            <person name="Shea T."/>
            <person name="Sisk P."/>
            <person name="Sykes S."/>
            <person name="Wortman J."/>
            <person name="Nusbaum C."/>
            <person name="Birren B."/>
        </authorList>
    </citation>
    <scope>NUCLEOTIDE SEQUENCE [LARGE SCALE GENOMIC DNA]</scope>
    <source>
        <strain evidence="4 5">ATCC 43198</strain>
    </source>
</reference>
<keyword evidence="2" id="KW-0808">Transferase</keyword>
<proteinExistence type="predicted"/>
<sequence length="60" mass="6945">MKGLSLFFGVGIGETYLSQFGIKIVVANEIVEKRANLYRKLYPNCNMICEDITDYRRCCF</sequence>
<dbReference type="InterPro" id="IPR029063">
    <property type="entry name" value="SAM-dependent_MTases_sf"/>
</dbReference>
<keyword evidence="3" id="KW-0680">Restriction system</keyword>
<keyword evidence="1" id="KW-0489">Methyltransferase</keyword>
<dbReference type="InterPro" id="IPR001525">
    <property type="entry name" value="C5_MeTfrase"/>
</dbReference>
<dbReference type="Proteomes" id="UP000017415">
    <property type="component" value="Unassembled WGS sequence"/>
</dbReference>
<name>S1QUU0_9ENTE</name>
<dbReference type="Pfam" id="PF00145">
    <property type="entry name" value="DNA_methylase"/>
    <property type="match status" value="1"/>
</dbReference>
<keyword evidence="5" id="KW-1185">Reference proteome</keyword>
<dbReference type="EMBL" id="AHYS01000011">
    <property type="protein sequence ID" value="ESK60700.1"/>
    <property type="molecule type" value="Genomic_DNA"/>
</dbReference>
<dbReference type="AlphaFoldDB" id="S1QUU0"/>
<accession>S1QUU0</accession>